<evidence type="ECO:0000256" key="2">
    <source>
        <dbReference type="ARBA" id="ARBA00005992"/>
    </source>
</evidence>
<evidence type="ECO:0000256" key="1">
    <source>
        <dbReference type="ARBA" id="ARBA00004752"/>
    </source>
</evidence>
<proteinExistence type="inferred from homology"/>
<keyword evidence="5" id="KW-0378">Hydrolase</keyword>
<dbReference type="PANTHER" id="PTHR30582">
    <property type="entry name" value="L,D-TRANSPEPTIDASE"/>
    <property type="match status" value="1"/>
</dbReference>
<evidence type="ECO:0000256" key="5">
    <source>
        <dbReference type="ARBA" id="ARBA00022801"/>
    </source>
</evidence>
<evidence type="ECO:0000259" key="10">
    <source>
        <dbReference type="PROSITE" id="PS52029"/>
    </source>
</evidence>
<dbReference type="Gene3D" id="2.40.440.10">
    <property type="entry name" value="L,D-transpeptidase catalytic domain-like"/>
    <property type="match status" value="1"/>
</dbReference>
<dbReference type="GO" id="GO:0016757">
    <property type="term" value="F:glycosyltransferase activity"/>
    <property type="evidence" value="ECO:0007669"/>
    <property type="project" value="UniProtKB-KW"/>
</dbReference>
<reference evidence="11 12" key="1">
    <citation type="submission" date="2020-01" db="EMBL/GenBank/DDBJ databases">
        <title>Genomes of bacteria type strains.</title>
        <authorList>
            <person name="Chen J."/>
            <person name="Zhu S."/>
            <person name="Chen J."/>
        </authorList>
    </citation>
    <scope>NUCLEOTIDE SEQUENCE [LARGE SCALE GENOMIC DNA]</scope>
    <source>
        <strain evidence="11 12">KCTC 52919</strain>
    </source>
</reference>
<evidence type="ECO:0000256" key="8">
    <source>
        <dbReference type="ARBA" id="ARBA00023316"/>
    </source>
</evidence>
<dbReference type="RefSeq" id="WP_163043771.1">
    <property type="nucleotide sequence ID" value="NZ_JAAAMJ010000005.1"/>
</dbReference>
<evidence type="ECO:0000256" key="3">
    <source>
        <dbReference type="ARBA" id="ARBA00022676"/>
    </source>
</evidence>
<dbReference type="Pfam" id="PF03734">
    <property type="entry name" value="YkuD"/>
    <property type="match status" value="1"/>
</dbReference>
<dbReference type="SUPFAM" id="SSF141523">
    <property type="entry name" value="L,D-transpeptidase catalytic domain-like"/>
    <property type="match status" value="1"/>
</dbReference>
<dbReference type="GO" id="GO:0018104">
    <property type="term" value="P:peptidoglycan-protein cross-linking"/>
    <property type="evidence" value="ECO:0007669"/>
    <property type="project" value="TreeGrafter"/>
</dbReference>
<dbReference type="AlphaFoldDB" id="A0A6L9MGA1"/>
<dbReference type="FunFam" id="2.40.440.10:FF:000002">
    <property type="entry name" value="L,D-transpeptidase ErfK/SrfK"/>
    <property type="match status" value="1"/>
</dbReference>
<comment type="pathway">
    <text evidence="1 9">Cell wall biogenesis; peptidoglycan biosynthesis.</text>
</comment>
<keyword evidence="12" id="KW-1185">Reference proteome</keyword>
<dbReference type="Proteomes" id="UP000476332">
    <property type="component" value="Unassembled WGS sequence"/>
</dbReference>
<evidence type="ECO:0000313" key="11">
    <source>
        <dbReference type="EMBL" id="NDV86835.1"/>
    </source>
</evidence>
<comment type="similarity">
    <text evidence="2">Belongs to the YkuD family.</text>
</comment>
<evidence type="ECO:0000313" key="12">
    <source>
        <dbReference type="Proteomes" id="UP000476332"/>
    </source>
</evidence>
<accession>A0A6L9MGA1</accession>
<keyword evidence="7 9" id="KW-0573">Peptidoglycan synthesis</keyword>
<keyword evidence="6 9" id="KW-0133">Cell shape</keyword>
<dbReference type="GO" id="GO:0071972">
    <property type="term" value="F:peptidoglycan L,D-transpeptidase activity"/>
    <property type="evidence" value="ECO:0007669"/>
    <property type="project" value="TreeGrafter"/>
</dbReference>
<evidence type="ECO:0000256" key="7">
    <source>
        <dbReference type="ARBA" id="ARBA00022984"/>
    </source>
</evidence>
<feature type="domain" description="L,D-TPase catalytic" evidence="10">
    <location>
        <begin position="100"/>
        <end position="239"/>
    </location>
</feature>
<name>A0A6L9MGA1_9HYPH</name>
<dbReference type="InterPro" id="IPR038063">
    <property type="entry name" value="Transpep_catalytic_dom"/>
</dbReference>
<protein>
    <submittedName>
        <fullName evidence="11">L,D-transpeptidase family protein</fullName>
    </submittedName>
</protein>
<feature type="active site" description="Proton donor/acceptor" evidence="9">
    <location>
        <position position="199"/>
    </location>
</feature>
<evidence type="ECO:0000256" key="9">
    <source>
        <dbReference type="PROSITE-ProRule" id="PRU01373"/>
    </source>
</evidence>
<comment type="caution">
    <text evidence="11">The sequence shown here is derived from an EMBL/GenBank/DDBJ whole genome shotgun (WGS) entry which is preliminary data.</text>
</comment>
<keyword evidence="4" id="KW-0808">Transferase</keyword>
<dbReference type="InterPro" id="IPR005490">
    <property type="entry name" value="LD_TPept_cat_dom"/>
</dbReference>
<sequence length="248" mass="27019">MAPSPLALQETSSLSFPKSAFSRRHLLLGLSTLALSGCVSTPPAATVAPTPAAPPPTPPRPMMYDAMPNEQFFVPAVDVSKVDPAFWRTQVPNTTNEPPGTLVVDTDAKYLYFTQADGSAMRYGIGVGRDGFSWSGRARVQYKRKWPKWTPPDEMVARQPELQPYSIANGGMPPSLTNPLSSRALYIFQDGKDTLYRIHGTHQEWSIGRAVSSGCIRMLNQDVADLHDRVPDGTPIVVLPSRAAPMAV</sequence>
<dbReference type="CDD" id="cd16913">
    <property type="entry name" value="YkuD_like"/>
    <property type="match status" value="1"/>
</dbReference>
<dbReference type="InterPro" id="IPR050979">
    <property type="entry name" value="LD-transpeptidase"/>
</dbReference>
<evidence type="ECO:0000256" key="4">
    <source>
        <dbReference type="ARBA" id="ARBA00022679"/>
    </source>
</evidence>
<organism evidence="11 12">
    <name type="scientific">Aurantimonas aggregata</name>
    <dbReference type="NCBI Taxonomy" id="2047720"/>
    <lineage>
        <taxon>Bacteria</taxon>
        <taxon>Pseudomonadati</taxon>
        <taxon>Pseudomonadota</taxon>
        <taxon>Alphaproteobacteria</taxon>
        <taxon>Hyphomicrobiales</taxon>
        <taxon>Aurantimonadaceae</taxon>
        <taxon>Aurantimonas</taxon>
    </lineage>
</organism>
<dbReference type="GO" id="GO:0071555">
    <property type="term" value="P:cell wall organization"/>
    <property type="evidence" value="ECO:0007669"/>
    <property type="project" value="UniProtKB-UniRule"/>
</dbReference>
<dbReference type="GO" id="GO:0008360">
    <property type="term" value="P:regulation of cell shape"/>
    <property type="evidence" value="ECO:0007669"/>
    <property type="project" value="UniProtKB-UniRule"/>
</dbReference>
<dbReference type="GO" id="GO:0005576">
    <property type="term" value="C:extracellular region"/>
    <property type="evidence" value="ECO:0007669"/>
    <property type="project" value="TreeGrafter"/>
</dbReference>
<feature type="active site" description="Nucleophile" evidence="9">
    <location>
        <position position="215"/>
    </location>
</feature>
<gene>
    <name evidence="11" type="ORF">GTW51_08980</name>
</gene>
<dbReference type="EMBL" id="JAAAMJ010000005">
    <property type="protein sequence ID" value="NDV86835.1"/>
    <property type="molecule type" value="Genomic_DNA"/>
</dbReference>
<evidence type="ECO:0000256" key="6">
    <source>
        <dbReference type="ARBA" id="ARBA00022960"/>
    </source>
</evidence>
<keyword evidence="3" id="KW-0328">Glycosyltransferase</keyword>
<dbReference type="PROSITE" id="PS52029">
    <property type="entry name" value="LD_TPASE"/>
    <property type="match status" value="1"/>
</dbReference>
<dbReference type="UniPathway" id="UPA00219"/>
<dbReference type="PANTHER" id="PTHR30582:SF24">
    <property type="entry name" value="L,D-TRANSPEPTIDASE ERFK_SRFK-RELATED"/>
    <property type="match status" value="1"/>
</dbReference>
<keyword evidence="8 9" id="KW-0961">Cell wall biogenesis/degradation</keyword>